<protein>
    <recommendedName>
        <fullName evidence="4">DUF3570 domain-containing protein</fullName>
    </recommendedName>
</protein>
<proteinExistence type="predicted"/>
<evidence type="ECO:0000313" key="2">
    <source>
        <dbReference type="EMBL" id="ASD64806.1"/>
    </source>
</evidence>
<dbReference type="AlphaFoldDB" id="A0A1Z3NBI3"/>
<reference evidence="2 3" key="1">
    <citation type="submission" date="2017-04" db="EMBL/GenBank/DDBJ databases">
        <title>Whole genome sequence of Bdellovibrio bacteriovorus strain SSB218315.</title>
        <authorList>
            <person name="Oyedara O."/>
            <person name="Rodriguez-Perez M.A."/>
        </authorList>
    </citation>
    <scope>NUCLEOTIDE SEQUENCE [LARGE SCALE GENOMIC DNA]</scope>
    <source>
        <strain evidence="2 3">SSB218315</strain>
    </source>
</reference>
<dbReference type="EMBL" id="CP020946">
    <property type="protein sequence ID" value="ASD64806.1"/>
    <property type="molecule type" value="Genomic_DNA"/>
</dbReference>
<keyword evidence="1" id="KW-0732">Signal</keyword>
<sequence length="331" mass="36150">MTFLFPLGQVQPAETLGDLMTKGLLFAAVLGLSLAANAQTSSTTLSTPSVESGTQKTTTSVGDVLKNKKFEDDKDITDSKLKAESGSLSRYSLKFSLSYFGPPVGDLDSKLQPNPDGSIGVNQVSLSGSISGRYRLDSKAAISAGTGINVLTPFQGAERTDVKTPFISYDRNARLGDVQVRNSYGASLTTVPNFRDVGQYSSLSYDNSLVYNIGASGFAVGLDTGLSVFLYERGYEPKDGKASRYHLGFYPQVKYNFSDKLNVYTSLAMNFWNPRYRDGEMDLLNKTLSGRVGMGYAFSRDIYFAPYLNYYPKDARTESTTLSFSTIFSIL</sequence>
<organism evidence="2 3">
    <name type="scientific">Bdellovibrio bacteriovorus</name>
    <dbReference type="NCBI Taxonomy" id="959"/>
    <lineage>
        <taxon>Bacteria</taxon>
        <taxon>Pseudomonadati</taxon>
        <taxon>Bdellovibrionota</taxon>
        <taxon>Bdellovibrionia</taxon>
        <taxon>Bdellovibrionales</taxon>
        <taxon>Pseudobdellovibrionaceae</taxon>
        <taxon>Bdellovibrio</taxon>
    </lineage>
</organism>
<evidence type="ECO:0000313" key="3">
    <source>
        <dbReference type="Proteomes" id="UP000197003"/>
    </source>
</evidence>
<feature type="signal peptide" evidence="1">
    <location>
        <begin position="1"/>
        <end position="38"/>
    </location>
</feature>
<dbReference type="SUPFAM" id="SSF56935">
    <property type="entry name" value="Porins"/>
    <property type="match status" value="1"/>
</dbReference>
<name>A0A1Z3NBI3_BDEBC</name>
<gene>
    <name evidence="2" type="ORF">B9G79_15170</name>
</gene>
<evidence type="ECO:0000256" key="1">
    <source>
        <dbReference type="SAM" id="SignalP"/>
    </source>
</evidence>
<feature type="chain" id="PRO_5013074373" description="DUF3570 domain-containing protein" evidence="1">
    <location>
        <begin position="39"/>
        <end position="331"/>
    </location>
</feature>
<accession>A0A1Z3NBI3</accession>
<dbReference type="OrthoDB" id="5290290at2"/>
<dbReference type="Proteomes" id="UP000197003">
    <property type="component" value="Chromosome"/>
</dbReference>
<evidence type="ECO:0008006" key="4">
    <source>
        <dbReference type="Google" id="ProtNLM"/>
    </source>
</evidence>